<feature type="compositionally biased region" description="Low complexity" evidence="5">
    <location>
        <begin position="95"/>
        <end position="187"/>
    </location>
</feature>
<dbReference type="InterPro" id="IPR036907">
    <property type="entry name" value="5'-Nucleotdase_C_sf"/>
</dbReference>
<feature type="compositionally biased region" description="Low complexity" evidence="5">
    <location>
        <begin position="58"/>
        <end position="73"/>
    </location>
</feature>
<organism evidence="8 9">
    <name type="scientific">Cryptotermes secundus</name>
    <dbReference type="NCBI Taxonomy" id="105785"/>
    <lineage>
        <taxon>Eukaryota</taxon>
        <taxon>Metazoa</taxon>
        <taxon>Ecdysozoa</taxon>
        <taxon>Arthropoda</taxon>
        <taxon>Hexapoda</taxon>
        <taxon>Insecta</taxon>
        <taxon>Pterygota</taxon>
        <taxon>Neoptera</taxon>
        <taxon>Polyneoptera</taxon>
        <taxon>Dictyoptera</taxon>
        <taxon>Blattodea</taxon>
        <taxon>Blattoidea</taxon>
        <taxon>Termitoidae</taxon>
        <taxon>Kalotermitidae</taxon>
        <taxon>Cryptotermitinae</taxon>
        <taxon>Cryptotermes</taxon>
    </lineage>
</organism>
<dbReference type="SUPFAM" id="SSF55816">
    <property type="entry name" value="5'-nucleotidase (syn. UDP-sugar hydrolase), C-terminal domain"/>
    <property type="match status" value="1"/>
</dbReference>
<sequence length="795" mass="84880">MERSYSSHRVFKMLNRRTSLLHTFICVTATALLVAGCSSYIYAQDASRKAETQPTSQSEVSSADMSANSSVSVLQNGTHTGTDEPKNETQTGTDASQAATSGTEAATSGTEAATNGTQAGTNGTKAATSGTQTATSGTQASTNGTQTGKNGTQASTNETQTGTNGTQASTNGTQATTNGTQTETNSTESDKTNQTAGGGAHEPQPPSSSEPPPLLSIFFVNDLQYDIFPIHPENGSFCTTDQEGQNCVGGLPSLKSYMNDACINNTRCLWLNAGNTLGGDFFRTLKFETALHAMQLLNFSATAVGPNVLKYGGEAGRSYIDALNETVVVSNIEPSPPHKSITFPVGSCNVSVIGYLENSELDADIHGVSVKNYTQSIIGEIERIHKEQNASNLITVVIGSSSINKSRALASIDGVDFVFFSGANLSEGAEPNNKDKQNNSQYVFWETVDKKSANKTATAYVASLRVNHSSSVAGRFIIGQMQLPIANSCRVANASFKAFDYVNSTADKRALDLIKLELRILQKQNESLTKNNKNLTAERDLCCHSECSLGNLITDAMVAALQGDGTWSKNGTRIGMYPAKYLKPNSTIPEGNLTELDIYGLIENDAYIYSVLLTGQQLKDTLEISINSINNSNSTDFLHVSGFLQIEYRQEPKNSSKIAAIKTVSAASASMLLSKINVSDATAFYNVSVPLTLLKMDSYKKLVGALNASFHLVTTVEAVTSYINSTVILPLPAVGGRLVLLESSPVLPPLVPCKDHTATIVIVTLIVAALVVGLVYGIWRWRSIRSHLLPGYINF</sequence>
<comment type="catalytic activity">
    <reaction evidence="1">
        <text>a ribonucleoside 5'-phosphate + H2O = a ribonucleoside + phosphate</text>
        <dbReference type="Rhea" id="RHEA:12484"/>
        <dbReference type="ChEBI" id="CHEBI:15377"/>
        <dbReference type="ChEBI" id="CHEBI:18254"/>
        <dbReference type="ChEBI" id="CHEBI:43474"/>
        <dbReference type="ChEBI" id="CHEBI:58043"/>
        <dbReference type="EC" id="3.1.3.5"/>
    </reaction>
</comment>
<evidence type="ECO:0000313" key="8">
    <source>
        <dbReference type="EMBL" id="PNF21304.1"/>
    </source>
</evidence>
<name>A0A2J7PYA4_9NEOP</name>
<dbReference type="GO" id="GO:0008253">
    <property type="term" value="F:5'-nucleotidase activity"/>
    <property type="evidence" value="ECO:0007669"/>
    <property type="project" value="UniProtKB-EC"/>
</dbReference>
<feature type="region of interest" description="Disordered" evidence="5">
    <location>
        <begin position="46"/>
        <end position="214"/>
    </location>
</feature>
<evidence type="ECO:0000256" key="6">
    <source>
        <dbReference type="SAM" id="Phobius"/>
    </source>
</evidence>
<dbReference type="Pfam" id="PF02872">
    <property type="entry name" value="5_nucleotid_C"/>
    <property type="match status" value="1"/>
</dbReference>
<dbReference type="InParanoid" id="A0A2J7PYA4"/>
<dbReference type="PANTHER" id="PTHR11575:SF24">
    <property type="entry name" value="5'-NUCLEOTIDASE"/>
    <property type="match status" value="1"/>
</dbReference>
<protein>
    <recommendedName>
        <fullName evidence="3">5'-nucleotidase</fullName>
        <ecNumber evidence="3">3.1.3.5</ecNumber>
    </recommendedName>
</protein>
<keyword evidence="6" id="KW-0472">Membrane</keyword>
<dbReference type="InterPro" id="IPR029052">
    <property type="entry name" value="Metallo-depent_PP-like"/>
</dbReference>
<gene>
    <name evidence="8" type="ORF">B7P43_G02104</name>
</gene>
<feature type="coiled-coil region" evidence="4">
    <location>
        <begin position="511"/>
        <end position="538"/>
    </location>
</feature>
<feature type="transmembrane region" description="Helical" evidence="6">
    <location>
        <begin position="758"/>
        <end position="779"/>
    </location>
</feature>
<accession>A0A2J7PYA4</accession>
<evidence type="ECO:0000313" key="9">
    <source>
        <dbReference type="Proteomes" id="UP000235965"/>
    </source>
</evidence>
<reference evidence="8 9" key="1">
    <citation type="submission" date="2017-12" db="EMBL/GenBank/DDBJ databases">
        <title>Hemimetabolous genomes reveal molecular basis of termite eusociality.</title>
        <authorList>
            <person name="Harrison M.C."/>
            <person name="Jongepier E."/>
            <person name="Robertson H.M."/>
            <person name="Arning N."/>
            <person name="Bitard-Feildel T."/>
            <person name="Chao H."/>
            <person name="Childers C.P."/>
            <person name="Dinh H."/>
            <person name="Doddapaneni H."/>
            <person name="Dugan S."/>
            <person name="Gowin J."/>
            <person name="Greiner C."/>
            <person name="Han Y."/>
            <person name="Hu H."/>
            <person name="Hughes D.S.T."/>
            <person name="Huylmans A.-K."/>
            <person name="Kemena C."/>
            <person name="Kremer L.P.M."/>
            <person name="Lee S.L."/>
            <person name="Lopez-Ezquerra A."/>
            <person name="Mallet L."/>
            <person name="Monroy-Kuhn J.M."/>
            <person name="Moser A."/>
            <person name="Murali S.C."/>
            <person name="Muzny D.M."/>
            <person name="Otani S."/>
            <person name="Piulachs M.-D."/>
            <person name="Poelchau M."/>
            <person name="Qu J."/>
            <person name="Schaub F."/>
            <person name="Wada-Katsumata A."/>
            <person name="Worley K.C."/>
            <person name="Xie Q."/>
            <person name="Ylla G."/>
            <person name="Poulsen M."/>
            <person name="Gibbs R.A."/>
            <person name="Schal C."/>
            <person name="Richards S."/>
            <person name="Belles X."/>
            <person name="Korb J."/>
            <person name="Bornberg-Bauer E."/>
        </authorList>
    </citation>
    <scope>NUCLEOTIDE SEQUENCE [LARGE SCALE GENOMIC DNA]</scope>
    <source>
        <tissue evidence="8">Whole body</tissue>
    </source>
</reference>
<dbReference type="STRING" id="105785.A0A2J7PYA4"/>
<dbReference type="GO" id="GO:0005886">
    <property type="term" value="C:plasma membrane"/>
    <property type="evidence" value="ECO:0007669"/>
    <property type="project" value="TreeGrafter"/>
</dbReference>
<evidence type="ECO:0000256" key="1">
    <source>
        <dbReference type="ARBA" id="ARBA00000815"/>
    </source>
</evidence>
<evidence type="ECO:0000256" key="2">
    <source>
        <dbReference type="ARBA" id="ARBA00006654"/>
    </source>
</evidence>
<evidence type="ECO:0000256" key="5">
    <source>
        <dbReference type="SAM" id="MobiDB-lite"/>
    </source>
</evidence>
<dbReference type="Proteomes" id="UP000235965">
    <property type="component" value="Unassembled WGS sequence"/>
</dbReference>
<dbReference type="EMBL" id="NEVH01020850">
    <property type="protein sequence ID" value="PNF21304.1"/>
    <property type="molecule type" value="Genomic_DNA"/>
</dbReference>
<keyword evidence="6" id="KW-1133">Transmembrane helix</keyword>
<comment type="caution">
    <text evidence="8">The sequence shown here is derived from an EMBL/GenBank/DDBJ whole genome shotgun (WGS) entry which is preliminary data.</text>
</comment>
<feature type="domain" description="5'-Nucleotidase C-terminal" evidence="7">
    <location>
        <begin position="537"/>
        <end position="662"/>
    </location>
</feature>
<evidence type="ECO:0000259" key="7">
    <source>
        <dbReference type="Pfam" id="PF02872"/>
    </source>
</evidence>
<dbReference type="AlphaFoldDB" id="A0A2J7PYA4"/>
<dbReference type="EC" id="3.1.3.5" evidence="3"/>
<keyword evidence="9" id="KW-1185">Reference proteome</keyword>
<evidence type="ECO:0000256" key="3">
    <source>
        <dbReference type="ARBA" id="ARBA00012643"/>
    </source>
</evidence>
<dbReference type="GO" id="GO:0006196">
    <property type="term" value="P:AMP catabolic process"/>
    <property type="evidence" value="ECO:0007669"/>
    <property type="project" value="TreeGrafter"/>
</dbReference>
<dbReference type="Gene3D" id="3.60.21.10">
    <property type="match status" value="1"/>
</dbReference>
<dbReference type="PANTHER" id="PTHR11575">
    <property type="entry name" value="5'-NUCLEOTIDASE-RELATED"/>
    <property type="match status" value="1"/>
</dbReference>
<feature type="compositionally biased region" description="Pro residues" evidence="5">
    <location>
        <begin position="203"/>
        <end position="214"/>
    </location>
</feature>
<keyword evidence="6" id="KW-0812">Transmembrane</keyword>
<proteinExistence type="inferred from homology"/>
<dbReference type="Gene3D" id="3.90.780.10">
    <property type="entry name" value="5'-Nucleotidase, C-terminal domain"/>
    <property type="match status" value="1"/>
</dbReference>
<dbReference type="InterPro" id="IPR008334">
    <property type="entry name" value="5'-Nucleotdase_C"/>
</dbReference>
<keyword evidence="4" id="KW-0175">Coiled coil</keyword>
<comment type="similarity">
    <text evidence="2">Belongs to the 5'-nucleotidase family.</text>
</comment>
<dbReference type="InterPro" id="IPR006179">
    <property type="entry name" value="5_nucleotidase/apyrase"/>
</dbReference>
<dbReference type="OrthoDB" id="10252235at2759"/>
<dbReference type="SUPFAM" id="SSF56300">
    <property type="entry name" value="Metallo-dependent phosphatases"/>
    <property type="match status" value="1"/>
</dbReference>
<evidence type="ECO:0000256" key="4">
    <source>
        <dbReference type="SAM" id="Coils"/>
    </source>
</evidence>